<gene>
    <name evidence="1" type="ORF">BD311DRAFT_821518</name>
</gene>
<dbReference type="AlphaFoldDB" id="A0A4Q9MA92"/>
<dbReference type="EMBL" id="ML143523">
    <property type="protein sequence ID" value="TBU22862.1"/>
    <property type="molecule type" value="Genomic_DNA"/>
</dbReference>
<dbReference type="OrthoDB" id="311633at2759"/>
<proteinExistence type="predicted"/>
<sequence length="120" mass="13277">MTGVQKPTWRRWRRRRKALWTLGAPATPSIDAKSHLKPADHERPVACQLVVCGAPRWKKTRKNWMRGLAELEAEELVQSKVVQHDGKVDGQAIEVSRAEKEHLVAATAAAAKATSSCGNC</sequence>
<name>A0A4Q9MA92_9APHY</name>
<organism evidence="1">
    <name type="scientific">Dichomitus squalens</name>
    <dbReference type="NCBI Taxonomy" id="114155"/>
    <lineage>
        <taxon>Eukaryota</taxon>
        <taxon>Fungi</taxon>
        <taxon>Dikarya</taxon>
        <taxon>Basidiomycota</taxon>
        <taxon>Agaricomycotina</taxon>
        <taxon>Agaricomycetes</taxon>
        <taxon>Polyporales</taxon>
        <taxon>Polyporaceae</taxon>
        <taxon>Dichomitus</taxon>
    </lineage>
</organism>
<reference evidence="1" key="1">
    <citation type="submission" date="2019-01" db="EMBL/GenBank/DDBJ databases">
        <title>Draft genome sequences of three monokaryotic isolates of the white-rot basidiomycete fungus Dichomitus squalens.</title>
        <authorList>
            <consortium name="DOE Joint Genome Institute"/>
            <person name="Lopez S.C."/>
            <person name="Andreopoulos B."/>
            <person name="Pangilinan J."/>
            <person name="Lipzen A."/>
            <person name="Riley R."/>
            <person name="Ahrendt S."/>
            <person name="Ng V."/>
            <person name="Barry K."/>
            <person name="Daum C."/>
            <person name="Grigoriev I.V."/>
            <person name="Hilden K.S."/>
            <person name="Makela M.R."/>
            <person name="de Vries R.P."/>
        </authorList>
    </citation>
    <scope>NUCLEOTIDE SEQUENCE [LARGE SCALE GENOMIC DNA]</scope>
    <source>
        <strain evidence="1">OM18370.1</strain>
    </source>
</reference>
<accession>A0A4Q9MA92</accession>
<evidence type="ECO:0000313" key="1">
    <source>
        <dbReference type="EMBL" id="TBU22862.1"/>
    </source>
</evidence>
<protein>
    <submittedName>
        <fullName evidence="1">Uncharacterized protein</fullName>
    </submittedName>
</protein>
<dbReference type="Proteomes" id="UP000292957">
    <property type="component" value="Unassembled WGS sequence"/>
</dbReference>